<feature type="domain" description="Baseplate protein J-like barrel" evidence="1">
    <location>
        <begin position="95"/>
        <end position="175"/>
    </location>
</feature>
<gene>
    <name evidence="2" type="ORF">HLI_11630</name>
</gene>
<sequence>MLDEKGYRRKTYDEILDEMQSRARELFGEKINLSKTSPVGLFIMLIAWFLSLVWKDNEDVYHSAHPNQATGVNLDRLLPYSGITRNLAQFAEGEVTLTGTAGYTVEQGFQVSTPSDVFFETVQDITLDDLGTGIARIRALEVGRVGNVAAGEINTIVNPDANVEAVINEEPTTKGREKETDLEVRQRRDISIEGLGAATVPSIRARLLEMPDIRAATVIENYENEIVNGQPPHSIQAFVLGGDDQVIAETIFNTKAGGIRPYGETTRQVLDESGQSHTVGFTRAVEIPIYSRITIAKSAAFPSDGADRIRRTIVQFIGGEDNSGALYSGLNMGDDVIYSRLIAKVFQVEGVEDLTLELSKDNTTYVQSNIAVGPEEVAQTDVDYIEVTLNV</sequence>
<dbReference type="OrthoDB" id="7904838at2"/>
<evidence type="ECO:0000313" key="2">
    <source>
        <dbReference type="EMBL" id="QAS52799.1"/>
    </source>
</evidence>
<organism evidence="2 3">
    <name type="scientific">Halobacillus litoralis</name>
    <dbReference type="NCBI Taxonomy" id="45668"/>
    <lineage>
        <taxon>Bacteria</taxon>
        <taxon>Bacillati</taxon>
        <taxon>Bacillota</taxon>
        <taxon>Bacilli</taxon>
        <taxon>Bacillales</taxon>
        <taxon>Bacillaceae</taxon>
        <taxon>Halobacillus</taxon>
    </lineage>
</organism>
<evidence type="ECO:0000313" key="3">
    <source>
        <dbReference type="Proteomes" id="UP000287756"/>
    </source>
</evidence>
<protein>
    <recommendedName>
        <fullName evidence="1">Baseplate protein J-like barrel domain-containing protein</fullName>
    </recommendedName>
</protein>
<name>A0A410MDI7_9BACI</name>
<reference evidence="2 3" key="1">
    <citation type="submission" date="2018-01" db="EMBL/GenBank/DDBJ databases">
        <title>The whole genome sequencing and assembly of Halobacillus litoralis ERB031 strain.</title>
        <authorList>
            <person name="Lee S.-J."/>
            <person name="Park M.-K."/>
            <person name="Kim J.-Y."/>
            <person name="Lee Y.-J."/>
            <person name="Yi H."/>
            <person name="Bahn Y.-S."/>
            <person name="Kim J.F."/>
            <person name="Lee D.-W."/>
        </authorList>
    </citation>
    <scope>NUCLEOTIDE SEQUENCE [LARGE SCALE GENOMIC DNA]</scope>
    <source>
        <strain evidence="2 3">ERB 031</strain>
    </source>
</reference>
<dbReference type="Proteomes" id="UP000287756">
    <property type="component" value="Chromosome"/>
</dbReference>
<dbReference type="AlphaFoldDB" id="A0A410MDI7"/>
<dbReference type="PANTHER" id="PTHR37829">
    <property type="entry name" value="PHAGE-LIKE ELEMENT PBSX PROTEIN XKDT"/>
    <property type="match status" value="1"/>
</dbReference>
<dbReference type="EMBL" id="CP026118">
    <property type="protein sequence ID" value="QAS52799.1"/>
    <property type="molecule type" value="Genomic_DNA"/>
</dbReference>
<dbReference type="InterPro" id="IPR006949">
    <property type="entry name" value="Barrel_Baseplate_J-like"/>
</dbReference>
<evidence type="ECO:0000259" key="1">
    <source>
        <dbReference type="Pfam" id="PF04865"/>
    </source>
</evidence>
<accession>A0A410MDI7</accession>
<proteinExistence type="predicted"/>
<dbReference type="InterPro" id="IPR052399">
    <property type="entry name" value="Phage_Baseplate_Assmbl_Protein"/>
</dbReference>
<dbReference type="Pfam" id="PF04865">
    <property type="entry name" value="Baseplate_J"/>
    <property type="match status" value="1"/>
</dbReference>
<dbReference type="RefSeq" id="WP_128525076.1">
    <property type="nucleotide sequence ID" value="NZ_CP026118.1"/>
</dbReference>
<dbReference type="KEGG" id="hli:HLI_11630"/>
<dbReference type="PANTHER" id="PTHR37829:SF3">
    <property type="entry name" value="PROTEIN JAYE-RELATED"/>
    <property type="match status" value="1"/>
</dbReference>